<evidence type="ECO:0000256" key="1">
    <source>
        <dbReference type="SAM" id="SignalP"/>
    </source>
</evidence>
<sequence length="411" mass="46253">MLRMLLLAAVAVVSLVAAQDLRAAVVFTDVKLDDKVAVNYLRYSGDYYLVIVVITCVADVQRAHGDLRDFLDKVAERKGSSSASSAPAEVFVMSVANPKHKAVRHEKNFLGNGIETLPFDHIDDWFQEPTVVDIFQIAPTPMDNIVRVSNARNVHVGLYHLSFGYCSSQYDAFGNSDPNAQKVFVTSIGDEIRSQHPNAIVVFCSNKQSFNPPGSGSYQPYATMKDLLPEDHLEADLKETFLADKVLEAGQVLQYWGVPIRTPLFPSIPEYKTKKELHDLFLMTRKNDPSTTGSGLREHFRAYLEEAIPKLDELSYWKRLDTNLLRRLRQDVRPVFDDDAEMQILISDGNQVAAVIDAVYQNSGTLKNMRLVGNDRDMVYELAPSEEDTDDKMIYGASRERCLDLLRPTLQ</sequence>
<organism evidence="2 4">
    <name type="scientific">Plasmodiophora brassicae</name>
    <name type="common">Clubroot disease agent</name>
    <dbReference type="NCBI Taxonomy" id="37360"/>
    <lineage>
        <taxon>Eukaryota</taxon>
        <taxon>Sar</taxon>
        <taxon>Rhizaria</taxon>
        <taxon>Endomyxa</taxon>
        <taxon>Phytomyxea</taxon>
        <taxon>Plasmodiophorida</taxon>
        <taxon>Plasmodiophoridae</taxon>
        <taxon>Plasmodiophora</taxon>
    </lineage>
</organism>
<dbReference type="EMBL" id="CDSF01000078">
    <property type="protein sequence ID" value="CEO97005.1"/>
    <property type="molecule type" value="Genomic_DNA"/>
</dbReference>
<keyword evidence="3" id="KW-0496">Mitochondrion</keyword>
<reference evidence="2 4" key="1">
    <citation type="submission" date="2015-02" db="EMBL/GenBank/DDBJ databases">
        <authorList>
            <person name="Chooi Y.-H."/>
        </authorList>
    </citation>
    <scope>NUCLEOTIDE SEQUENCE [LARGE SCALE GENOMIC DNA]</scope>
    <source>
        <strain evidence="2">E3</strain>
    </source>
</reference>
<dbReference type="EMBL" id="OVEO01000016">
    <property type="protein sequence ID" value="SPR00984.1"/>
    <property type="molecule type" value="Genomic_DNA"/>
</dbReference>
<dbReference type="AlphaFoldDB" id="A0A0G4IP88"/>
<reference evidence="3 5" key="2">
    <citation type="submission" date="2018-03" db="EMBL/GenBank/DDBJ databases">
        <authorList>
            <person name="Fogelqvist J."/>
        </authorList>
    </citation>
    <scope>NUCLEOTIDE SEQUENCE [LARGE SCALE GENOMIC DNA]</scope>
</reference>
<dbReference type="Proteomes" id="UP000039324">
    <property type="component" value="Unassembled WGS sequence"/>
</dbReference>
<dbReference type="OrthoDB" id="2546683at2759"/>
<evidence type="ECO:0000313" key="2">
    <source>
        <dbReference type="EMBL" id="CEO97005.1"/>
    </source>
</evidence>
<gene>
    <name evidence="2" type="ORF">PBRA_005609</name>
    <name evidence="3" type="ORF">PLBR_LOCUS8199</name>
</gene>
<geneLocation type="mitochondrion" evidence="3"/>
<dbReference type="Proteomes" id="UP000290189">
    <property type="component" value="Unassembled WGS sequence"/>
</dbReference>
<evidence type="ECO:0000313" key="5">
    <source>
        <dbReference type="Proteomes" id="UP000290189"/>
    </source>
</evidence>
<evidence type="ECO:0000313" key="3">
    <source>
        <dbReference type="EMBL" id="SPR00984.1"/>
    </source>
</evidence>
<keyword evidence="4" id="KW-1185">Reference proteome</keyword>
<protein>
    <submittedName>
        <fullName evidence="2">Uncharacterized protein</fullName>
    </submittedName>
</protein>
<name>A0A0G4IP88_PLABS</name>
<keyword evidence="1" id="KW-0732">Signal</keyword>
<evidence type="ECO:0000313" key="4">
    <source>
        <dbReference type="Proteomes" id="UP000039324"/>
    </source>
</evidence>
<feature type="signal peptide" evidence="1">
    <location>
        <begin position="1"/>
        <end position="18"/>
    </location>
</feature>
<proteinExistence type="predicted"/>
<feature type="chain" id="PRO_5035990711" evidence="1">
    <location>
        <begin position="19"/>
        <end position="411"/>
    </location>
</feature>
<accession>A0A0G4IP88</accession>